<reference evidence="1 2" key="1">
    <citation type="submission" date="2019-03" db="EMBL/GenBank/DDBJ databases">
        <title>Genomic Encyclopedia of Type Strains, Phase IV (KMG-IV): sequencing the most valuable type-strain genomes for metagenomic binning, comparative biology and taxonomic classification.</title>
        <authorList>
            <person name="Goeker M."/>
        </authorList>
    </citation>
    <scope>NUCLEOTIDE SEQUENCE [LARGE SCALE GENOMIC DNA]</scope>
    <source>
        <strain evidence="1 2">DSM 26377</strain>
    </source>
</reference>
<gene>
    <name evidence="1" type="ORF">DFR24_4857</name>
</gene>
<dbReference type="OrthoDB" id="5937151at2"/>
<dbReference type="EMBL" id="SOBT01000013">
    <property type="protein sequence ID" value="TDU23331.1"/>
    <property type="molecule type" value="Genomic_DNA"/>
</dbReference>
<dbReference type="Pfam" id="PF07044">
    <property type="entry name" value="DUF1329"/>
    <property type="match status" value="1"/>
</dbReference>
<dbReference type="RefSeq" id="WP_133883997.1">
    <property type="nucleotide sequence ID" value="NZ_MWIN01000043.1"/>
</dbReference>
<dbReference type="AlphaFoldDB" id="A0A4R7NRY5"/>
<dbReference type="InterPro" id="IPR010752">
    <property type="entry name" value="DUF1329"/>
</dbReference>
<dbReference type="Proteomes" id="UP000295341">
    <property type="component" value="Unassembled WGS sequence"/>
</dbReference>
<name>A0A4R7NRY5_9GAMM</name>
<proteinExistence type="predicted"/>
<protein>
    <submittedName>
        <fullName evidence="1">Uncharacterized protein DUF1329</fullName>
    </submittedName>
</protein>
<evidence type="ECO:0000313" key="2">
    <source>
        <dbReference type="Proteomes" id="UP000295341"/>
    </source>
</evidence>
<dbReference type="Gene3D" id="2.50.20.10">
    <property type="entry name" value="Lipoprotein localisation LolA/LolB/LppX"/>
    <property type="match status" value="1"/>
</dbReference>
<evidence type="ECO:0000313" key="1">
    <source>
        <dbReference type="EMBL" id="TDU23331.1"/>
    </source>
</evidence>
<organism evidence="1 2">
    <name type="scientific">Panacagrimonas perspica</name>
    <dbReference type="NCBI Taxonomy" id="381431"/>
    <lineage>
        <taxon>Bacteria</taxon>
        <taxon>Pseudomonadati</taxon>
        <taxon>Pseudomonadota</taxon>
        <taxon>Gammaproteobacteria</taxon>
        <taxon>Nevskiales</taxon>
        <taxon>Nevskiaceae</taxon>
        <taxon>Panacagrimonas</taxon>
    </lineage>
</organism>
<keyword evidence="2" id="KW-1185">Reference proteome</keyword>
<sequence length="458" mass="52352">MRIRKYDFDYSRRVFMDKVAKGAAGGVLAPLWPTVANSGEVTKAYPDELLSIEMYTKGKIKPGDVITSANVDVVKDLLDPICYKQVKEMNRRIKIKESIKDISKMFNHRYLELTLKNAGRAKFSTDGNLWTDGKEGDIWVGGMPFPDAKTAQEACCNISTSWGRHDYSQYVIPCWSVGPDGEQAYFHNLIWFELQTTGRNDGEIFKGFKDKLRLNTALFTGPNDVKGSSFLSVWYYDQRKFPDLYGYFPAFKRVRQFPTNQRFEPLVPGMALHLTDAWGAGDPMLTWGNFKIVERRPMLGPCADNWYAGHHPNWYAPFHGGPKGKTFFDKTFELIPECIVWDSEPTGFARAPVGRRRTWSDARNGTMVTQVTYDRRGELYKQIEFGTGQMKNDVTEILDADGYPDWSWHTAQFHDIQSNRITLIRHAREADGYKSLFIDDGTAYDKFMTTSAVARLGQ</sequence>
<accession>A0A4R7NRY5</accession>
<comment type="caution">
    <text evidence="1">The sequence shown here is derived from an EMBL/GenBank/DDBJ whole genome shotgun (WGS) entry which is preliminary data.</text>
</comment>